<evidence type="ECO:0000313" key="5">
    <source>
        <dbReference type="EMBL" id="MFD2549113.1"/>
    </source>
</evidence>
<dbReference type="InterPro" id="IPR008969">
    <property type="entry name" value="CarboxyPept-like_regulatory"/>
</dbReference>
<gene>
    <name evidence="5" type="ORF">ACFSR5_15810</name>
</gene>
<comment type="caution">
    <text evidence="5">The sequence shown here is derived from an EMBL/GenBank/DDBJ whole genome shotgun (WGS) entry which is preliminary data.</text>
</comment>
<dbReference type="PANTHER" id="PTHR40980">
    <property type="entry name" value="PLUG DOMAIN-CONTAINING PROTEIN"/>
    <property type="match status" value="1"/>
</dbReference>
<keyword evidence="6" id="KW-1185">Reference proteome</keyword>
<proteinExistence type="predicted"/>
<reference evidence="6" key="1">
    <citation type="journal article" date="2019" name="Int. J. Syst. Evol. Microbiol.">
        <title>The Global Catalogue of Microorganisms (GCM) 10K type strain sequencing project: providing services to taxonomists for standard genome sequencing and annotation.</title>
        <authorList>
            <consortium name="The Broad Institute Genomics Platform"/>
            <consortium name="The Broad Institute Genome Sequencing Center for Infectious Disease"/>
            <person name="Wu L."/>
            <person name="Ma J."/>
        </authorList>
    </citation>
    <scope>NUCLEOTIDE SEQUENCE [LARGE SCALE GENOMIC DNA]</scope>
    <source>
        <strain evidence="6">KCTC 42662</strain>
    </source>
</reference>
<dbReference type="RefSeq" id="WP_380905432.1">
    <property type="nucleotide sequence ID" value="NZ_JBHUEG010000012.1"/>
</dbReference>
<evidence type="ECO:0000256" key="1">
    <source>
        <dbReference type="ARBA" id="ARBA00004442"/>
    </source>
</evidence>
<dbReference type="Proteomes" id="UP001597545">
    <property type="component" value="Unassembled WGS sequence"/>
</dbReference>
<comment type="subcellular location">
    <subcellularLocation>
        <location evidence="1">Cell outer membrane</location>
    </subcellularLocation>
</comment>
<dbReference type="SUPFAM" id="SSF56935">
    <property type="entry name" value="Porins"/>
    <property type="match status" value="1"/>
</dbReference>
<feature type="domain" description="Outer membrane protein beta-barrel" evidence="4">
    <location>
        <begin position="450"/>
        <end position="842"/>
    </location>
</feature>
<evidence type="ECO:0000259" key="4">
    <source>
        <dbReference type="Pfam" id="PF14905"/>
    </source>
</evidence>
<dbReference type="Pfam" id="PF14905">
    <property type="entry name" value="OMP_b-brl_3"/>
    <property type="match status" value="1"/>
</dbReference>
<evidence type="ECO:0000256" key="2">
    <source>
        <dbReference type="ARBA" id="ARBA00023136"/>
    </source>
</evidence>
<dbReference type="Gene3D" id="2.40.170.20">
    <property type="entry name" value="TonB-dependent receptor, beta-barrel domain"/>
    <property type="match status" value="1"/>
</dbReference>
<name>A0ABW5KKV2_9SPHI</name>
<protein>
    <submittedName>
        <fullName evidence="5">TonB-dependent receptor domain-containing protein</fullName>
    </submittedName>
</protein>
<dbReference type="SUPFAM" id="SSF49464">
    <property type="entry name" value="Carboxypeptidase regulatory domain-like"/>
    <property type="match status" value="1"/>
</dbReference>
<evidence type="ECO:0000313" key="6">
    <source>
        <dbReference type="Proteomes" id="UP001597545"/>
    </source>
</evidence>
<dbReference type="InterPro" id="IPR041700">
    <property type="entry name" value="OMP_b-brl_3"/>
</dbReference>
<keyword evidence="2" id="KW-0472">Membrane</keyword>
<dbReference type="InterPro" id="IPR037066">
    <property type="entry name" value="Plug_dom_sf"/>
</dbReference>
<dbReference type="PANTHER" id="PTHR40980:SF4">
    <property type="entry name" value="TONB-DEPENDENT RECEPTOR-LIKE BETA-BARREL DOMAIN-CONTAINING PROTEIN"/>
    <property type="match status" value="1"/>
</dbReference>
<keyword evidence="5" id="KW-0675">Receptor</keyword>
<dbReference type="Gene3D" id="2.170.130.10">
    <property type="entry name" value="TonB-dependent receptor, plug domain"/>
    <property type="match status" value="1"/>
</dbReference>
<accession>A0ABW5KKV2</accession>
<dbReference type="InterPro" id="IPR036942">
    <property type="entry name" value="Beta-barrel_TonB_sf"/>
</dbReference>
<evidence type="ECO:0000256" key="3">
    <source>
        <dbReference type="ARBA" id="ARBA00023237"/>
    </source>
</evidence>
<keyword evidence="3" id="KW-0998">Cell outer membrane</keyword>
<sequence length="867" mass="101068">MICVFIALSIYGQTRTVKLEKGRYAIKEILASIQTQHQVIIFYSDDVVLDNMHFQVDQANMPLTRLFAEMLRPYNLGVKNLNNSVFAVFSESSSFSETKDTIAGLVLDTLGGAVEFASIRLFDQNKRLIAIYNTDQNGTFFITDQLENDKNYHVQISALGFKRKEIHYRHPDTEVLRKISLSHDQIQLQAVEVNAKRRPFERIADRLIVQVEGSVLENGLSTLEILQRSPGIWIDPNGNIRLRGNQHVQVMINDLVQRMSSEQLAEYLRNLPSESISKIEIIPNPAAEYEASGTAGIIRIILRKNSLDGFRANLLARYLQQVHDPYYNVGTIMDFKKNRLFLTAVAGYLRNDEYIYASNDIRYADSSTYNSFTDRYRESKTYNGRLTAIYDVAKNQSLGFQAILSKNRTDQDFYTDNTHFLKQDTLFKQTYNNWLTKPSQFSSTLNYSWKRDSLGSSLKFLADYVRNQHQEENHYTLQNKESLVREQYINYSPSKTRIYSLQTDWMQYYKTSFNWLAGVKFIGTQRDNEVIRKNFLNTEWVTDPGLSNEFRYSENLIMGYVAFNYKKNKSSAKLGLRAEQTHVNARSLTSTERIQQDYLNLFPSVFLQHEVGNQHALFVNYAKRINRPSFKNLNPYTLQIDDFILLKGNADLKPEIAHRVETGIQLRNNMSIDIFFSYTEDKIFLFTETENNKTLVYQSRNFPYSMDFGTNMFIPWKLYTWWTGQTNAMWYRNVFQMKDTKLNQQTSEIGIAQFWKVKKWFDASLYLGYTSPRTAANTKYADQFYTSITLSKRIAKDKGKITLLFNDLFNTAREREWTSRNGAFVDFYQKRPTRTFGLSFSYLITKGKKLDDKKVEESTKEVKIRAN</sequence>
<organism evidence="5 6">
    <name type="scientific">Sphingobacterium suaedae</name>
    <dbReference type="NCBI Taxonomy" id="1686402"/>
    <lineage>
        <taxon>Bacteria</taxon>
        <taxon>Pseudomonadati</taxon>
        <taxon>Bacteroidota</taxon>
        <taxon>Sphingobacteriia</taxon>
        <taxon>Sphingobacteriales</taxon>
        <taxon>Sphingobacteriaceae</taxon>
        <taxon>Sphingobacterium</taxon>
    </lineage>
</organism>
<dbReference type="EMBL" id="JBHULR010000015">
    <property type="protein sequence ID" value="MFD2549113.1"/>
    <property type="molecule type" value="Genomic_DNA"/>
</dbReference>